<comment type="caution">
    <text evidence="1">The sequence shown here is derived from an EMBL/GenBank/DDBJ whole genome shotgun (WGS) entry which is preliminary data.</text>
</comment>
<dbReference type="EMBL" id="MBFR01000163">
    <property type="protein sequence ID" value="PVU92396.1"/>
    <property type="molecule type" value="Genomic_DNA"/>
</dbReference>
<keyword evidence="2" id="KW-1185">Reference proteome</keyword>
<sequence>MIQLKKPLGFCKHKRKRKKLIDPYSLPFEERTQCLETAGKRLHQSNSANAIKKKYW</sequence>
<dbReference type="AlphaFoldDB" id="A0A2T9YJ82"/>
<dbReference type="Proteomes" id="UP000245383">
    <property type="component" value="Unassembled WGS sequence"/>
</dbReference>
<proteinExistence type="predicted"/>
<accession>A0A2T9YJ82</accession>
<reference evidence="1 2" key="1">
    <citation type="journal article" date="2018" name="MBio">
        <title>Comparative Genomics Reveals the Core Gene Toolbox for the Fungus-Insect Symbiosis.</title>
        <authorList>
            <person name="Wang Y."/>
            <person name="Stata M."/>
            <person name="Wang W."/>
            <person name="Stajich J.E."/>
            <person name="White M.M."/>
            <person name="Moncalvo J.M."/>
        </authorList>
    </citation>
    <scope>NUCLEOTIDE SEQUENCE [LARGE SCALE GENOMIC DNA]</scope>
    <source>
        <strain evidence="1 2">SWE-8-4</strain>
    </source>
</reference>
<protein>
    <submittedName>
        <fullName evidence="1">Uncharacterized protein</fullName>
    </submittedName>
</protein>
<name>A0A2T9YJ82_9FUNG</name>
<evidence type="ECO:0000313" key="2">
    <source>
        <dbReference type="Proteomes" id="UP000245383"/>
    </source>
</evidence>
<evidence type="ECO:0000313" key="1">
    <source>
        <dbReference type="EMBL" id="PVU92396.1"/>
    </source>
</evidence>
<organism evidence="1 2">
    <name type="scientific">Smittium simulii</name>
    <dbReference type="NCBI Taxonomy" id="133385"/>
    <lineage>
        <taxon>Eukaryota</taxon>
        <taxon>Fungi</taxon>
        <taxon>Fungi incertae sedis</taxon>
        <taxon>Zoopagomycota</taxon>
        <taxon>Kickxellomycotina</taxon>
        <taxon>Harpellomycetes</taxon>
        <taxon>Harpellales</taxon>
        <taxon>Legeriomycetaceae</taxon>
        <taxon>Smittium</taxon>
    </lineage>
</organism>
<gene>
    <name evidence="1" type="ORF">BB561_003852</name>
</gene>